<dbReference type="GO" id="GO:0016491">
    <property type="term" value="F:oxidoreductase activity"/>
    <property type="evidence" value="ECO:0007669"/>
    <property type="project" value="UniProtKB-KW"/>
</dbReference>
<proteinExistence type="predicted"/>
<dbReference type="GO" id="GO:0050661">
    <property type="term" value="F:NADP binding"/>
    <property type="evidence" value="ECO:0007669"/>
    <property type="project" value="InterPro"/>
</dbReference>
<dbReference type="InterPro" id="IPR015814">
    <property type="entry name" value="Pgluconate_DH_NAD-bd_C"/>
</dbReference>
<evidence type="ECO:0000313" key="5">
    <source>
        <dbReference type="EMBL" id="ASY46697.1"/>
    </source>
</evidence>
<dbReference type="PIRSF" id="PIRSF000103">
    <property type="entry name" value="HIBADH"/>
    <property type="match status" value="1"/>
</dbReference>
<dbReference type="EMBL" id="BBQY01000005">
    <property type="protein sequence ID" value="GBH30777.1"/>
    <property type="molecule type" value="Genomic_DNA"/>
</dbReference>
<feature type="active site" evidence="2">
    <location>
        <position position="174"/>
    </location>
</feature>
<dbReference type="InterPro" id="IPR036291">
    <property type="entry name" value="NAD(P)-bd_dom_sf"/>
</dbReference>
<gene>
    <name evidence="5" type="ORF">CJD35_19560</name>
    <name evidence="6" type="ORF">MBESOW_P2032</name>
</gene>
<sequence>MDQIAVALIGFGEAGRSFAEAGSWSTSARVFDVLTDDPASADRKRREYLAAGVAGSDTLADAVSRSPLVLSLVTADQAVVAARAAASLVAPAAMFCDMNSVAPETKRIAAQTIEAAGGWYVDVAVMAPVNPAKLSVPLLLSGVRGSDAAAALERLGFTNIRVVGDKVGQASAIKMIRSVMVKGIEALTAECVLAAERAGVTAEVLGSLGPEWDAKADYNLDRMMVHGLRRAAEMEEVALTLEGLGAASGMTREAVALHRRLGRLGVTPPPEGLSAKIEKITDLESKLVGRVDAA</sequence>
<accession>A0A249MZT1</accession>
<dbReference type="SUPFAM" id="SSF48179">
    <property type="entry name" value="6-phosphogluconate dehydrogenase C-terminal domain-like"/>
    <property type="match status" value="1"/>
</dbReference>
<reference evidence="5 7" key="2">
    <citation type="submission" date="2017-08" db="EMBL/GenBank/DDBJ databases">
        <title>Whole Genome Sequence of Sphingobium hydrophobicum C1: Insights into Adaption to the Electronic-waste Contaminated Sediment.</title>
        <authorList>
            <person name="Song D."/>
            <person name="Chen X."/>
            <person name="Xu M."/>
        </authorList>
    </citation>
    <scope>NUCLEOTIDE SEQUENCE [LARGE SCALE GENOMIC DNA]</scope>
    <source>
        <strain evidence="5 7">C1</strain>
        <plasmid evidence="5 7">p2</plasmid>
    </source>
</reference>
<evidence type="ECO:0000313" key="7">
    <source>
        <dbReference type="Proteomes" id="UP000217141"/>
    </source>
</evidence>
<dbReference type="RefSeq" id="WP_017184808.1">
    <property type="nucleotide sequence ID" value="NZ_BBQY01000005.1"/>
</dbReference>
<dbReference type="Pfam" id="PF09130">
    <property type="entry name" value="DUF1932"/>
    <property type="match status" value="1"/>
</dbReference>
<feature type="domain" description="Phosphogluconate dehydrogenase NAD-binding putative C-terminal" evidence="4">
    <location>
        <begin position="195"/>
        <end position="261"/>
    </location>
</feature>
<dbReference type="SUPFAM" id="SSF51735">
    <property type="entry name" value="NAD(P)-binding Rossmann-fold domains"/>
    <property type="match status" value="1"/>
</dbReference>
<dbReference type="KEGG" id="shyd:CJD35_19560"/>
<dbReference type="Proteomes" id="UP000217141">
    <property type="component" value="Plasmid p2"/>
</dbReference>
<evidence type="ECO:0000259" key="3">
    <source>
        <dbReference type="Pfam" id="PF03446"/>
    </source>
</evidence>
<evidence type="ECO:0000259" key="4">
    <source>
        <dbReference type="Pfam" id="PF09130"/>
    </source>
</evidence>
<dbReference type="STRING" id="1192759.GCA_000277525_04054"/>
<evidence type="ECO:0000256" key="1">
    <source>
        <dbReference type="ARBA" id="ARBA00023002"/>
    </source>
</evidence>
<dbReference type="Proteomes" id="UP000290975">
    <property type="component" value="Unassembled WGS sequence"/>
</dbReference>
<dbReference type="InterPro" id="IPR006115">
    <property type="entry name" value="6PGDH_NADP-bd"/>
</dbReference>
<dbReference type="InterPro" id="IPR015815">
    <property type="entry name" value="HIBADH-related"/>
</dbReference>
<feature type="domain" description="6-phosphogluconate dehydrogenase NADP-binding" evidence="3">
    <location>
        <begin position="6"/>
        <end position="129"/>
    </location>
</feature>
<dbReference type="InterPro" id="IPR008927">
    <property type="entry name" value="6-PGluconate_DH-like_C_sf"/>
</dbReference>
<evidence type="ECO:0000313" key="6">
    <source>
        <dbReference type="EMBL" id="GBH30777.1"/>
    </source>
</evidence>
<keyword evidence="8" id="KW-1185">Reference proteome</keyword>
<name>A0A249MZT1_SPHXE</name>
<dbReference type="EMBL" id="CP022748">
    <property type="protein sequence ID" value="ASY46697.1"/>
    <property type="molecule type" value="Genomic_DNA"/>
</dbReference>
<dbReference type="Gene3D" id="1.10.1040.10">
    <property type="entry name" value="N-(1-d-carboxylethyl)-l-norvaline Dehydrogenase, domain 2"/>
    <property type="match status" value="1"/>
</dbReference>
<dbReference type="Pfam" id="PF03446">
    <property type="entry name" value="NAD_binding_2"/>
    <property type="match status" value="1"/>
</dbReference>
<dbReference type="AlphaFoldDB" id="A0A249MZT1"/>
<geneLocation type="plasmid" evidence="5 7">
    <name>p2</name>
</geneLocation>
<protein>
    <submittedName>
        <fullName evidence="5">NAD(P)-dependent oxidoreductase</fullName>
    </submittedName>
</protein>
<keyword evidence="5" id="KW-0614">Plasmid</keyword>
<dbReference type="Gene3D" id="3.40.50.720">
    <property type="entry name" value="NAD(P)-binding Rossmann-like Domain"/>
    <property type="match status" value="1"/>
</dbReference>
<dbReference type="InterPro" id="IPR013328">
    <property type="entry name" value="6PGD_dom2"/>
</dbReference>
<evidence type="ECO:0000256" key="2">
    <source>
        <dbReference type="PIRSR" id="PIRSR000103-1"/>
    </source>
</evidence>
<organism evidence="5 7">
    <name type="scientific">Sphingobium xenophagum</name>
    <dbReference type="NCBI Taxonomy" id="121428"/>
    <lineage>
        <taxon>Bacteria</taxon>
        <taxon>Pseudomonadati</taxon>
        <taxon>Pseudomonadota</taxon>
        <taxon>Alphaproteobacteria</taxon>
        <taxon>Sphingomonadales</taxon>
        <taxon>Sphingomonadaceae</taxon>
        <taxon>Sphingobium</taxon>
    </lineage>
</organism>
<reference evidence="6 8" key="1">
    <citation type="submission" date="2014-12" db="EMBL/GenBank/DDBJ databases">
        <title>Whole genome sequencing of Sphingobium xenophagum OW59.</title>
        <authorList>
            <person name="Ohta Y."/>
            <person name="Nishi S."/>
            <person name="Hatada Y."/>
        </authorList>
    </citation>
    <scope>NUCLEOTIDE SEQUENCE [LARGE SCALE GENOMIC DNA]</scope>
    <source>
        <strain evidence="6 8">OW59</strain>
    </source>
</reference>
<evidence type="ECO:0000313" key="8">
    <source>
        <dbReference type="Proteomes" id="UP000290975"/>
    </source>
</evidence>
<keyword evidence="1" id="KW-0560">Oxidoreductase</keyword>
<accession>A0A401J2B3</accession>